<gene>
    <name evidence="2" type="ORF">BLA29_013333</name>
</gene>
<keyword evidence="3" id="KW-1185">Reference proteome</keyword>
<feature type="chain" id="PRO_5012056550" evidence="1">
    <location>
        <begin position="19"/>
        <end position="49"/>
    </location>
</feature>
<reference evidence="2 3" key="1">
    <citation type="submission" date="2017-03" db="EMBL/GenBank/DDBJ databases">
        <title>Genome Survey of Euroglyphus maynei.</title>
        <authorList>
            <person name="Arlian L.G."/>
            <person name="Morgan M.S."/>
            <person name="Rider S.D."/>
        </authorList>
    </citation>
    <scope>NUCLEOTIDE SEQUENCE [LARGE SCALE GENOMIC DNA]</scope>
    <source>
        <strain evidence="2">Arlian Lab</strain>
        <tissue evidence="2">Whole body</tissue>
    </source>
</reference>
<feature type="signal peptide" evidence="1">
    <location>
        <begin position="1"/>
        <end position="18"/>
    </location>
</feature>
<organism evidence="2 3">
    <name type="scientific">Euroglyphus maynei</name>
    <name type="common">Mayne's house dust mite</name>
    <dbReference type="NCBI Taxonomy" id="6958"/>
    <lineage>
        <taxon>Eukaryota</taxon>
        <taxon>Metazoa</taxon>
        <taxon>Ecdysozoa</taxon>
        <taxon>Arthropoda</taxon>
        <taxon>Chelicerata</taxon>
        <taxon>Arachnida</taxon>
        <taxon>Acari</taxon>
        <taxon>Acariformes</taxon>
        <taxon>Sarcoptiformes</taxon>
        <taxon>Astigmata</taxon>
        <taxon>Psoroptidia</taxon>
        <taxon>Analgoidea</taxon>
        <taxon>Pyroglyphidae</taxon>
        <taxon>Pyroglyphinae</taxon>
        <taxon>Euroglyphus</taxon>
    </lineage>
</organism>
<proteinExistence type="predicted"/>
<protein>
    <submittedName>
        <fullName evidence="2">Uncharacterized protein</fullName>
    </submittedName>
</protein>
<dbReference type="AlphaFoldDB" id="A0A1Y3BFQ2"/>
<comment type="caution">
    <text evidence="2">The sequence shown here is derived from an EMBL/GenBank/DDBJ whole genome shotgun (WGS) entry which is preliminary data.</text>
</comment>
<keyword evidence="1" id="KW-0732">Signal</keyword>
<sequence length="49" mass="5635">MILLILIISMMLILKFHPLQIKTRKVVESKIGYSSIIRLNVLKDSLIVV</sequence>
<evidence type="ECO:0000313" key="2">
    <source>
        <dbReference type="EMBL" id="OTF78708.1"/>
    </source>
</evidence>
<dbReference type="EMBL" id="MUJZ01026672">
    <property type="protein sequence ID" value="OTF78708.1"/>
    <property type="molecule type" value="Genomic_DNA"/>
</dbReference>
<dbReference type="Proteomes" id="UP000194236">
    <property type="component" value="Unassembled WGS sequence"/>
</dbReference>
<name>A0A1Y3BFQ2_EURMA</name>
<evidence type="ECO:0000256" key="1">
    <source>
        <dbReference type="SAM" id="SignalP"/>
    </source>
</evidence>
<evidence type="ECO:0000313" key="3">
    <source>
        <dbReference type="Proteomes" id="UP000194236"/>
    </source>
</evidence>
<accession>A0A1Y3BFQ2</accession>